<comment type="caution">
    <text evidence="2">The sequence shown here is derived from an EMBL/GenBank/DDBJ whole genome shotgun (WGS) entry which is preliminary data.</text>
</comment>
<dbReference type="Proteomes" id="UP000253065">
    <property type="component" value="Unassembled WGS sequence"/>
</dbReference>
<dbReference type="InterPro" id="IPR007434">
    <property type="entry name" value="FemAB-like"/>
</dbReference>
<dbReference type="InterPro" id="IPR016181">
    <property type="entry name" value="Acyl_CoA_acyltransferase"/>
</dbReference>
<accession>A0A368V345</accession>
<dbReference type="AlphaFoldDB" id="A0A368V345"/>
<dbReference type="SUPFAM" id="SSF55729">
    <property type="entry name" value="Acyl-CoA N-acyltransferases (Nat)"/>
    <property type="match status" value="1"/>
</dbReference>
<dbReference type="Pfam" id="PF04339">
    <property type="entry name" value="FemAB_like"/>
    <property type="match status" value="1"/>
</dbReference>
<gene>
    <name evidence="2" type="ORF">DET51_10782</name>
    <name evidence="1" type="ORF">DET64_10782</name>
</gene>
<reference evidence="2 3" key="1">
    <citation type="submission" date="2018-07" db="EMBL/GenBank/DDBJ databases">
        <title>Freshwater and sediment microbial communities from various areas in North America, analyzing microbe dynamics in response to fracking.</title>
        <authorList>
            <person name="Lamendella R."/>
        </authorList>
    </citation>
    <scope>NUCLEOTIDE SEQUENCE [LARGE SCALE GENOMIC DNA]</scope>
    <source>
        <strain evidence="2 3">114E</strain>
        <strain evidence="1 4">114E_o</strain>
    </source>
</reference>
<dbReference type="Proteomes" id="UP000252795">
    <property type="component" value="Unassembled WGS sequence"/>
</dbReference>
<sequence length="388" mass="44940">MSENAPRELTLETRASIAAIPKSDWQRLAGVSNPFLRYEFFQALEESGCTRTETGWTPSHLVFKHEGRIVGLAPAYLKTHSMGEYVFDWSWAEAYQRYGLPYYPKLLIAIPFTPSAGPRLLLDAEVRRQLTPERLHDLLDTLTHHLGAHSWHLLFPNAEDQKLLTHDDELHRIGCQFHWHNHNYHSFDDYLAALNSRKRKSIRKERRQVAEQGITFARFHGKDISDQVLAAFYVFYQATYLKRGQRPYLNKQFFTLLREQLPEHTHVIMAIKQGEMIAGALFLSGQNALYGRYWGCLDEYNHLHFETCYYQGIELALALGLTHFDAGAQGEHKLVRGFEPVITHSWHGIQHPGFRDAIADFTREETEQVQGYFAEAETLLPFKQQTPQ</sequence>
<dbReference type="Gene3D" id="3.40.630.30">
    <property type="match status" value="1"/>
</dbReference>
<proteinExistence type="predicted"/>
<dbReference type="PANTHER" id="PTHR47017">
    <property type="entry name" value="ACYL-COA"/>
    <property type="match status" value="1"/>
</dbReference>
<keyword evidence="4" id="KW-1185">Reference proteome</keyword>
<organism evidence="2 3">
    <name type="scientific">Marinobacter nauticus</name>
    <name type="common">Marinobacter hydrocarbonoclasticus</name>
    <name type="synonym">Marinobacter aquaeolei</name>
    <dbReference type="NCBI Taxonomy" id="2743"/>
    <lineage>
        <taxon>Bacteria</taxon>
        <taxon>Pseudomonadati</taxon>
        <taxon>Pseudomonadota</taxon>
        <taxon>Gammaproteobacteria</taxon>
        <taxon>Pseudomonadales</taxon>
        <taxon>Marinobacteraceae</taxon>
        <taxon>Marinobacter</taxon>
    </lineage>
</organism>
<evidence type="ECO:0000313" key="2">
    <source>
        <dbReference type="EMBL" id="RCW33411.1"/>
    </source>
</evidence>
<dbReference type="EMBL" id="QPJB01000007">
    <property type="protein sequence ID" value="RCW33411.1"/>
    <property type="molecule type" value="Genomic_DNA"/>
</dbReference>
<evidence type="ECO:0000313" key="4">
    <source>
        <dbReference type="Proteomes" id="UP000253065"/>
    </source>
</evidence>
<evidence type="ECO:0000313" key="3">
    <source>
        <dbReference type="Proteomes" id="UP000252795"/>
    </source>
</evidence>
<evidence type="ECO:0008006" key="5">
    <source>
        <dbReference type="Google" id="ProtNLM"/>
    </source>
</evidence>
<evidence type="ECO:0000313" key="1">
    <source>
        <dbReference type="EMBL" id="RBP72484.1"/>
    </source>
</evidence>
<dbReference type="PANTHER" id="PTHR47017:SF1">
    <property type="entry name" value="ACYL-COA"/>
    <property type="match status" value="1"/>
</dbReference>
<protein>
    <recommendedName>
        <fullName evidence="5">N-acetyltransferase</fullName>
    </recommendedName>
</protein>
<name>A0A368V345_MARNT</name>
<dbReference type="RefSeq" id="WP_113879964.1">
    <property type="nucleotide sequence ID" value="NZ_QNSA01000007.1"/>
</dbReference>
<dbReference type="EMBL" id="QNSA01000007">
    <property type="protein sequence ID" value="RBP72484.1"/>
    <property type="molecule type" value="Genomic_DNA"/>
</dbReference>